<protein>
    <recommendedName>
        <fullName evidence="4">Carboxypeptidase-like regulatory domain-containing protein</fullName>
    </recommendedName>
</protein>
<evidence type="ECO:0008006" key="4">
    <source>
        <dbReference type="Google" id="ProtNLM"/>
    </source>
</evidence>
<feature type="chain" id="PRO_5033004718" description="Carboxypeptidase-like regulatory domain-containing protein" evidence="1">
    <location>
        <begin position="19"/>
        <end position="831"/>
    </location>
</feature>
<reference evidence="2 3" key="1">
    <citation type="submission" date="2020-03" db="EMBL/GenBank/DDBJ databases">
        <title>Genomic Encyclopedia of Type Strains, Phase IV (KMG-IV): sequencing the most valuable type-strain genomes for metagenomic binning, comparative biology and taxonomic classification.</title>
        <authorList>
            <person name="Goeker M."/>
        </authorList>
    </citation>
    <scope>NUCLEOTIDE SEQUENCE [LARGE SCALE GENOMIC DNA]</scope>
    <source>
        <strain evidence="2 3">DSM 29762</strain>
    </source>
</reference>
<comment type="caution">
    <text evidence="2">The sequence shown here is derived from an EMBL/GenBank/DDBJ whole genome shotgun (WGS) entry which is preliminary data.</text>
</comment>
<evidence type="ECO:0000256" key="1">
    <source>
        <dbReference type="SAM" id="SignalP"/>
    </source>
</evidence>
<gene>
    <name evidence="2" type="ORF">GGR42_001320</name>
</gene>
<feature type="signal peptide" evidence="1">
    <location>
        <begin position="1"/>
        <end position="18"/>
    </location>
</feature>
<dbReference type="Proteomes" id="UP000590442">
    <property type="component" value="Unassembled WGS sequence"/>
</dbReference>
<sequence length="831" mass="95354">MKKIVFPLFLFFSCFAISQSKVSGVVVDELGDPVAFANVLFKNSVEGTITNDNGRFYMESDNTYDILLVSFIGYAPQEIPLPSKVNYDMNIVLQESNEQLDEVVIYVGKQSKKNNPAIDILKKIWAKKRVNGVYKFKQYQYDKYEKVEFDLNTIDSALMKSKIFKGMEFVFQDLDTSRITGKTYLPIFINEVFSKAYGDNLLDESKEDILGSKNSGFSNNQAITAFVEDLYSDYDIYDNYLKFFDKSFTSPLSKTGIDTYNYVLSDSTFIDNKWCYNIIYYPRRKNELTFKGDFWVNDSTFAIKKINLEVTKSANINWVKEVYIEQDFEVVSDSVFLLKRDYMLSDFSFSKKEKSKGLYGKRTTVYDNYKFDIPKPKSFYKNESDPFDPIVFSRDSTFWKNNRLEKLNKEESGIYKLLDTLKTVPKFKTYYNLVSVMASGYVEIDKWNLDIGDVYSVFGYNDAEGVRLRGGARTYFGQNDPWRLEGYMAYGFGDRKVKHGFSAKWLLDRKSRLMISGGNRRDIEQLGLSLTSTNDVLGRSIASSSVVTVGNNDRLTNINLSTFNVEMEPLTNFRIRVGSTFRTLSSALPNAFSLDYLDPTSPIGVSSEIKQFDINTTLVYTPGKKTIGYGVERYDINDDYSTLLLSYTKGLDGFMESDFEYEKLQFSYSQPWQIGGMGRLFSTVEVGKTFGAVPLGLLNVVPGNQTLFTLYNTFPNLDFYEFVTDTYASVHFEHNFNGRLFSRIPVLRKLNLREIIGLRGVWGDLSEENILLSSPTNIPLLAPTDKIYWEYSFGVGNIFKIFRLDLNFRGNYLENPNARPFSVTGSFGFSF</sequence>
<dbReference type="Pfam" id="PF18939">
    <property type="entry name" value="DUF5686"/>
    <property type="match status" value="1"/>
</dbReference>
<dbReference type="RefSeq" id="WP_167962087.1">
    <property type="nucleotide sequence ID" value="NZ_JAATJJ010000001.1"/>
</dbReference>
<evidence type="ECO:0000313" key="3">
    <source>
        <dbReference type="Proteomes" id="UP000590442"/>
    </source>
</evidence>
<dbReference type="AlphaFoldDB" id="A0A846QS08"/>
<dbReference type="Pfam" id="PF13715">
    <property type="entry name" value="CarbopepD_reg_2"/>
    <property type="match status" value="1"/>
</dbReference>
<dbReference type="InterPro" id="IPR043741">
    <property type="entry name" value="DUF5686"/>
</dbReference>
<evidence type="ECO:0000313" key="2">
    <source>
        <dbReference type="EMBL" id="NJB70858.1"/>
    </source>
</evidence>
<dbReference type="EMBL" id="JAATJJ010000001">
    <property type="protein sequence ID" value="NJB70858.1"/>
    <property type="molecule type" value="Genomic_DNA"/>
</dbReference>
<accession>A0A846QS08</accession>
<keyword evidence="3" id="KW-1185">Reference proteome</keyword>
<organism evidence="2 3">
    <name type="scientific">Saonia flava</name>
    <dbReference type="NCBI Taxonomy" id="523696"/>
    <lineage>
        <taxon>Bacteria</taxon>
        <taxon>Pseudomonadati</taxon>
        <taxon>Bacteroidota</taxon>
        <taxon>Flavobacteriia</taxon>
        <taxon>Flavobacteriales</taxon>
        <taxon>Flavobacteriaceae</taxon>
        <taxon>Saonia</taxon>
    </lineage>
</organism>
<dbReference type="Gene3D" id="2.60.40.1120">
    <property type="entry name" value="Carboxypeptidase-like, regulatory domain"/>
    <property type="match status" value="1"/>
</dbReference>
<keyword evidence="1" id="KW-0732">Signal</keyword>
<proteinExistence type="predicted"/>
<dbReference type="InterPro" id="IPR008969">
    <property type="entry name" value="CarboxyPept-like_regulatory"/>
</dbReference>
<name>A0A846QS08_9FLAO</name>
<dbReference type="SUPFAM" id="SSF49464">
    <property type="entry name" value="Carboxypeptidase regulatory domain-like"/>
    <property type="match status" value="1"/>
</dbReference>